<sequence length="239" mass="27612">MGKLDPITWFWKADVMGFWAQKTVEIFLRKSLVISLFASLTACQSEDKVSSIPYYNSPDFSPQFLDKVEAKGRIKHHIDHFYLKDHHGKTFSQDHVKGKIHLAQFIFTRCGNICPEMISQMKIVAKKFSSNPQVEMLSYSVTPWIDDVPTLKKFAEEKKIDAPNWHLLTGSKSVIYNLARKSYFAEEELGYTKDSTEFLHTEHMILVDREGRIRGIYNGTLPLEAEQCVKDMEKLLSEN</sequence>
<dbReference type="SUPFAM" id="SSF52833">
    <property type="entry name" value="Thioredoxin-like"/>
    <property type="match status" value="1"/>
</dbReference>
<evidence type="ECO:0000256" key="1">
    <source>
        <dbReference type="ARBA" id="ARBA00010996"/>
    </source>
</evidence>
<dbReference type="InterPro" id="IPR003782">
    <property type="entry name" value="SCO1/SenC"/>
</dbReference>
<name>A0ABT6BHT4_9BACT</name>
<comment type="caution">
    <text evidence="2">The sequence shown here is derived from an EMBL/GenBank/DDBJ whole genome shotgun (WGS) entry which is preliminary data.</text>
</comment>
<dbReference type="EMBL" id="JARJOW010000001">
    <property type="protein sequence ID" value="MDF5689459.1"/>
    <property type="molecule type" value="Genomic_DNA"/>
</dbReference>
<dbReference type="CDD" id="cd02968">
    <property type="entry name" value="SCO"/>
    <property type="match status" value="1"/>
</dbReference>
<dbReference type="Proteomes" id="UP001321344">
    <property type="component" value="Unassembled WGS sequence"/>
</dbReference>
<dbReference type="PANTHER" id="PTHR12151:SF25">
    <property type="entry name" value="LINALOOL DEHYDRATASE_ISOMERASE DOMAIN-CONTAINING PROTEIN"/>
    <property type="match status" value="1"/>
</dbReference>
<gene>
    <name evidence="2" type="ORF">PQG43_01145</name>
</gene>
<keyword evidence="3" id="KW-1185">Reference proteome</keyword>
<evidence type="ECO:0000313" key="3">
    <source>
        <dbReference type="Proteomes" id="UP001321344"/>
    </source>
</evidence>
<protein>
    <submittedName>
        <fullName evidence="2">SCO family protein</fullName>
    </submittedName>
</protein>
<proteinExistence type="inferred from homology"/>
<dbReference type="Pfam" id="PF02630">
    <property type="entry name" value="SCO1-SenC"/>
    <property type="match status" value="1"/>
</dbReference>
<accession>A0ABT6BHT4</accession>
<comment type="similarity">
    <text evidence="1">Belongs to the SCO1/2 family.</text>
</comment>
<dbReference type="InterPro" id="IPR036249">
    <property type="entry name" value="Thioredoxin-like_sf"/>
</dbReference>
<reference evidence="2 3" key="1">
    <citation type="submission" date="2023-03" db="EMBL/GenBank/DDBJ databases">
        <title>Genome sequencing of Aquirufa.</title>
        <authorList>
            <person name="Pitt A."/>
            <person name="Hahn M.W."/>
        </authorList>
    </citation>
    <scope>NUCLEOTIDE SEQUENCE [LARGE SCALE GENOMIC DNA]</scope>
    <source>
        <strain evidence="2 3">WAEICH-18A</strain>
    </source>
</reference>
<organism evidence="2 3">
    <name type="scientific">Aquirufa aurantiipilula</name>
    <dbReference type="NCBI Taxonomy" id="2696561"/>
    <lineage>
        <taxon>Bacteria</taxon>
        <taxon>Pseudomonadati</taxon>
        <taxon>Bacteroidota</taxon>
        <taxon>Cytophagia</taxon>
        <taxon>Cytophagales</taxon>
        <taxon>Flectobacillaceae</taxon>
        <taxon>Aquirufa</taxon>
    </lineage>
</organism>
<dbReference type="RefSeq" id="WP_262899965.1">
    <property type="nucleotide sequence ID" value="NZ_CBCSDE010000004.1"/>
</dbReference>
<evidence type="ECO:0000313" key="2">
    <source>
        <dbReference type="EMBL" id="MDF5689459.1"/>
    </source>
</evidence>
<dbReference type="PANTHER" id="PTHR12151">
    <property type="entry name" value="ELECTRON TRANSPORT PROTIN SCO1/SENC FAMILY MEMBER"/>
    <property type="match status" value="1"/>
</dbReference>
<dbReference type="Gene3D" id="3.40.30.10">
    <property type="entry name" value="Glutaredoxin"/>
    <property type="match status" value="1"/>
</dbReference>